<proteinExistence type="predicted"/>
<name>A0A2X1A6M0_9BACI</name>
<protein>
    <submittedName>
        <fullName evidence="1">Uncharacterized protein</fullName>
    </submittedName>
</protein>
<dbReference type="EMBL" id="UAQE01000004">
    <property type="protein sequence ID" value="SPU39110.1"/>
    <property type="molecule type" value="Genomic_DNA"/>
</dbReference>
<dbReference type="Proteomes" id="UP000251431">
    <property type="component" value="Unassembled WGS sequence"/>
</dbReference>
<organism evidence="1 2">
    <name type="scientific">Lysinibacillus capsici</name>
    <dbReference type="NCBI Taxonomy" id="2115968"/>
    <lineage>
        <taxon>Bacteria</taxon>
        <taxon>Bacillati</taxon>
        <taxon>Bacillota</taxon>
        <taxon>Bacilli</taxon>
        <taxon>Bacillales</taxon>
        <taxon>Bacillaceae</taxon>
        <taxon>Lysinibacillus</taxon>
    </lineage>
</organism>
<dbReference type="AlphaFoldDB" id="A0A2X1A6M0"/>
<gene>
    <name evidence="1" type="ORF">NCTC7582_05090</name>
</gene>
<accession>A0A2X1A6M0</accession>
<reference evidence="1 2" key="1">
    <citation type="submission" date="2018-06" db="EMBL/GenBank/DDBJ databases">
        <authorList>
            <consortium name="Pathogen Informatics"/>
            <person name="Doyle S."/>
        </authorList>
    </citation>
    <scope>NUCLEOTIDE SEQUENCE [LARGE SCALE GENOMIC DNA]</scope>
    <source>
        <strain evidence="1 2">NCTC7582</strain>
    </source>
</reference>
<dbReference type="RefSeq" id="WP_112118793.1">
    <property type="nucleotide sequence ID" value="NZ_DAIRMF010000008.1"/>
</dbReference>
<evidence type="ECO:0000313" key="2">
    <source>
        <dbReference type="Proteomes" id="UP000251431"/>
    </source>
</evidence>
<sequence>MVNNDKRTPFELDLLANAQSLICTKPPIPWAYETSIAANGVLACGWDHEENIVLISGSGYSVTEPITGRRLHRERDMDETYDRMSDDRLTFQLPQGTISIFGFEAGDGIHMTADGWQVEVIYPWWPRATVVLDYLYITNYTYLKNATAIDLQRLDGMIKCGFSPSGKHLIIMGSGGALIYSRKG</sequence>
<evidence type="ECO:0000313" key="1">
    <source>
        <dbReference type="EMBL" id="SPU39110.1"/>
    </source>
</evidence>